<evidence type="ECO:0000256" key="5">
    <source>
        <dbReference type="ARBA" id="ARBA00023277"/>
    </source>
</evidence>
<dbReference type="Pfam" id="PF00128">
    <property type="entry name" value="Alpha-amylase"/>
    <property type="match status" value="1"/>
</dbReference>
<proteinExistence type="inferred from homology"/>
<dbReference type="PANTHER" id="PTHR43447">
    <property type="entry name" value="ALPHA-AMYLASE"/>
    <property type="match status" value="1"/>
</dbReference>
<dbReference type="Gene3D" id="2.60.40.1180">
    <property type="entry name" value="Golgi alpha-mannosidase II"/>
    <property type="match status" value="1"/>
</dbReference>
<dbReference type="RefSeq" id="WP_258179044.1">
    <property type="nucleotide sequence ID" value="NZ_PVZE01000010.1"/>
</dbReference>
<gene>
    <name evidence="11" type="ORF">SAMN06296052_11055</name>
</gene>
<dbReference type="GO" id="GO:0005509">
    <property type="term" value="F:calcium ion binding"/>
    <property type="evidence" value="ECO:0007669"/>
    <property type="project" value="InterPro"/>
</dbReference>
<keyword evidence="8" id="KW-0106">Calcium</keyword>
<keyword evidence="6" id="KW-0326">Glycosidase</keyword>
<dbReference type="GO" id="GO:0005975">
    <property type="term" value="P:carbohydrate metabolic process"/>
    <property type="evidence" value="ECO:0007669"/>
    <property type="project" value="InterPro"/>
</dbReference>
<feature type="active site" description="Nucleophile" evidence="7">
    <location>
        <position position="236"/>
    </location>
</feature>
<dbReference type="PROSITE" id="PS51257">
    <property type="entry name" value="PROKAR_LIPOPROTEIN"/>
    <property type="match status" value="1"/>
</dbReference>
<dbReference type="Proteomes" id="UP000198432">
    <property type="component" value="Unassembled WGS sequence"/>
</dbReference>
<comment type="similarity">
    <text evidence="2">Belongs to the glycosyl hydrolase 13 family.</text>
</comment>
<evidence type="ECO:0000256" key="3">
    <source>
        <dbReference type="ARBA" id="ARBA00022723"/>
    </source>
</evidence>
<evidence type="ECO:0000256" key="1">
    <source>
        <dbReference type="ARBA" id="ARBA00001913"/>
    </source>
</evidence>
<keyword evidence="12" id="KW-1185">Reference proteome</keyword>
<evidence type="ECO:0000256" key="8">
    <source>
        <dbReference type="PIRSR" id="PIRSR001021-2"/>
    </source>
</evidence>
<comment type="cofactor">
    <cofactor evidence="1">
        <name>Ca(2+)</name>
        <dbReference type="ChEBI" id="CHEBI:29108"/>
    </cofactor>
</comment>
<feature type="chain" id="PRO_5012127691" evidence="9">
    <location>
        <begin position="25"/>
        <end position="453"/>
    </location>
</feature>
<dbReference type="NCBIfam" id="NF006970">
    <property type="entry name" value="PRK09441.1-3"/>
    <property type="match status" value="1"/>
</dbReference>
<organism evidence="11 12">
    <name type="scientific">Pontibacter ummariensis</name>
    <dbReference type="NCBI Taxonomy" id="1610492"/>
    <lineage>
        <taxon>Bacteria</taxon>
        <taxon>Pseudomonadati</taxon>
        <taxon>Bacteroidota</taxon>
        <taxon>Cytophagia</taxon>
        <taxon>Cytophagales</taxon>
        <taxon>Hymenobacteraceae</taxon>
        <taxon>Pontibacter</taxon>
    </lineage>
</organism>
<dbReference type="SUPFAM" id="SSF51445">
    <property type="entry name" value="(Trans)glycosidases"/>
    <property type="match status" value="1"/>
</dbReference>
<dbReference type="CDD" id="cd11314">
    <property type="entry name" value="AmyAc_arch_bac_plant_AmyA"/>
    <property type="match status" value="1"/>
</dbReference>
<name>A0A239G545_9BACT</name>
<feature type="active site" description="Nucleophile" evidence="7">
    <location>
        <position position="260"/>
    </location>
</feature>
<dbReference type="Gene3D" id="3.20.20.80">
    <property type="entry name" value="Glycosidases"/>
    <property type="match status" value="1"/>
</dbReference>
<sequence>MNYLFKTKHIPAACLLSMAFVLFAACSDKDEEVAPTLPATESAVPSEEVMMQAFYWDVPAGGTWWDHVNTKLDSWASAGITTVWLPPVTKGQSGQYSMGYDPFDYFDFGQYNQHGTTETRFGSEAELVSLLQSAKSKDIKLIADIVLNHNSGGDSEFNPYTNKNTWTKFSPASGKFNRTYEDFHANRVHAADEGFFGGFSDLCHDVQYVQNWLWNRPDGVGKYYKNTLGFHGWRFDYVKGFHPSVVKKWNAAVGGVSIGEYWDADVELVYNWCLEANSGAFDFPLYYALDKALDENMMYRLENKGLIAKDPSLAYTFVANHDTDEISARNKLQAYAYILTAEGTPFIFYKDYETLLDKTKLNTLIWIKKNLAAGSSTKLFASATEYIFSRNGTPGLVTYINNGTADKERKVQTRWANTVLKDFTGINPDITTDASGLVTIPSKANSYAVYSPK</sequence>
<accession>A0A239G545</accession>
<evidence type="ECO:0000256" key="6">
    <source>
        <dbReference type="ARBA" id="ARBA00023295"/>
    </source>
</evidence>
<evidence type="ECO:0000256" key="7">
    <source>
        <dbReference type="PIRSR" id="PIRSR001021-1"/>
    </source>
</evidence>
<keyword evidence="9" id="KW-0732">Signal</keyword>
<feature type="binding site" evidence="8">
    <location>
        <position position="148"/>
    </location>
    <ligand>
        <name>Ca(2+)</name>
        <dbReference type="ChEBI" id="CHEBI:29108"/>
        <label>1</label>
    </ligand>
</feature>
<feature type="domain" description="Glycosyl hydrolase family 13 catalytic" evidence="10">
    <location>
        <begin position="48"/>
        <end position="368"/>
    </location>
</feature>
<keyword evidence="5" id="KW-0119">Carbohydrate metabolism</keyword>
<reference evidence="12" key="1">
    <citation type="submission" date="2017-06" db="EMBL/GenBank/DDBJ databases">
        <authorList>
            <person name="Varghese N."/>
            <person name="Submissions S."/>
        </authorList>
    </citation>
    <scope>NUCLEOTIDE SEQUENCE [LARGE SCALE GENOMIC DNA]</scope>
    <source>
        <strain evidence="12">NKM1</strain>
    </source>
</reference>
<evidence type="ECO:0000259" key="10">
    <source>
        <dbReference type="SMART" id="SM00642"/>
    </source>
</evidence>
<dbReference type="InterPro" id="IPR017853">
    <property type="entry name" value="GH"/>
</dbReference>
<dbReference type="AlphaFoldDB" id="A0A239G545"/>
<dbReference type="SMART" id="SM00642">
    <property type="entry name" value="Aamy"/>
    <property type="match status" value="1"/>
</dbReference>
<feature type="binding site" evidence="8">
    <location>
        <position position="205"/>
    </location>
    <ligand>
        <name>Ca(2+)</name>
        <dbReference type="ChEBI" id="CHEBI:29108"/>
        <label>1</label>
    </ligand>
</feature>
<dbReference type="Pfam" id="PF09154">
    <property type="entry name" value="Alpha-amy_C_pro"/>
    <property type="match status" value="1"/>
</dbReference>
<feature type="signal peptide" evidence="9">
    <location>
        <begin position="1"/>
        <end position="24"/>
    </location>
</feature>
<dbReference type="PIRSF" id="PIRSF001021">
    <property type="entry name" value="Alph-amls_thrmst"/>
    <property type="match status" value="1"/>
</dbReference>
<evidence type="ECO:0000313" key="11">
    <source>
        <dbReference type="EMBL" id="SNS63888.1"/>
    </source>
</evidence>
<evidence type="ECO:0000313" key="12">
    <source>
        <dbReference type="Proteomes" id="UP000198432"/>
    </source>
</evidence>
<keyword evidence="4" id="KW-0378">Hydrolase</keyword>
<dbReference type="EMBL" id="FZOQ01000010">
    <property type="protein sequence ID" value="SNS63888.1"/>
    <property type="molecule type" value="Genomic_DNA"/>
</dbReference>
<dbReference type="InterPro" id="IPR015237">
    <property type="entry name" value="Alpha-amylase_C_pro"/>
</dbReference>
<dbReference type="InterPro" id="IPR013780">
    <property type="entry name" value="Glyco_hydro_b"/>
</dbReference>
<dbReference type="InterPro" id="IPR013776">
    <property type="entry name" value="A-amylase_thermo"/>
</dbReference>
<evidence type="ECO:0000256" key="2">
    <source>
        <dbReference type="ARBA" id="ARBA00008061"/>
    </source>
</evidence>
<dbReference type="InterPro" id="IPR006047">
    <property type="entry name" value="GH13_cat_dom"/>
</dbReference>
<protein>
    <submittedName>
        <fullName evidence="11">Alpha-amylase</fullName>
    </submittedName>
</protein>
<evidence type="ECO:0000256" key="4">
    <source>
        <dbReference type="ARBA" id="ARBA00022801"/>
    </source>
</evidence>
<keyword evidence="3 8" id="KW-0479">Metal-binding</keyword>
<dbReference type="GO" id="GO:0004553">
    <property type="term" value="F:hydrolase activity, hydrolyzing O-glycosyl compounds"/>
    <property type="evidence" value="ECO:0007669"/>
    <property type="project" value="InterPro"/>
</dbReference>
<evidence type="ECO:0000256" key="9">
    <source>
        <dbReference type="SAM" id="SignalP"/>
    </source>
</evidence>